<keyword evidence="1" id="KW-0812">Transmembrane</keyword>
<dbReference type="GO" id="GO:0016758">
    <property type="term" value="F:hexosyltransferase activity"/>
    <property type="evidence" value="ECO:0007669"/>
    <property type="project" value="UniProtKB-ARBA"/>
</dbReference>
<dbReference type="CDD" id="cd00761">
    <property type="entry name" value="Glyco_tranf_GTA_type"/>
    <property type="match status" value="1"/>
</dbReference>
<keyword evidence="1" id="KW-0472">Membrane</keyword>
<reference evidence="3 4" key="1">
    <citation type="submission" date="2019-03" db="EMBL/GenBank/DDBJ databases">
        <title>Complete genome assembly of MDR B. fragilis.</title>
        <authorList>
            <person name="Sydenham T.V."/>
            <person name="Hasman H."/>
            <person name="Justesen U.S."/>
        </authorList>
    </citation>
    <scope>NUCLEOTIDE SEQUENCE [LARGE SCALE GENOMIC DNA]</scope>
    <source>
        <strain evidence="3 4">DCMSKEJBY0001B</strain>
    </source>
</reference>
<accession>A0AAE6C476</accession>
<dbReference type="SUPFAM" id="SSF53448">
    <property type="entry name" value="Nucleotide-diphospho-sugar transferases"/>
    <property type="match status" value="1"/>
</dbReference>
<evidence type="ECO:0000313" key="4">
    <source>
        <dbReference type="Proteomes" id="UP000036847"/>
    </source>
</evidence>
<evidence type="ECO:0000259" key="2">
    <source>
        <dbReference type="Pfam" id="PF00535"/>
    </source>
</evidence>
<dbReference type="InterPro" id="IPR029044">
    <property type="entry name" value="Nucleotide-diphossugar_trans"/>
</dbReference>
<dbReference type="EMBL" id="CP036546">
    <property type="protein sequence ID" value="QCQ45442.1"/>
    <property type="molecule type" value="Genomic_DNA"/>
</dbReference>
<proteinExistence type="predicted"/>
<name>A0AAE6C476_BACFG</name>
<gene>
    <name evidence="3" type="ORF">EC80_011575</name>
</gene>
<keyword evidence="1" id="KW-1133">Transmembrane helix</keyword>
<feature type="transmembrane region" description="Helical" evidence="1">
    <location>
        <begin position="320"/>
        <end position="343"/>
    </location>
</feature>
<protein>
    <submittedName>
        <fullName evidence="3">Glycosyltransferase family 2 protein</fullName>
    </submittedName>
</protein>
<dbReference type="AlphaFoldDB" id="A0AAE6C476"/>
<dbReference type="InterPro" id="IPR001173">
    <property type="entry name" value="Glyco_trans_2-like"/>
</dbReference>
<dbReference type="RefSeq" id="WP_022011501.1">
    <property type="nucleotide sequence ID" value="NZ_JAGJHM010000012.1"/>
</dbReference>
<dbReference type="Gene3D" id="3.90.550.10">
    <property type="entry name" value="Spore Coat Polysaccharide Biosynthesis Protein SpsA, Chain A"/>
    <property type="match status" value="1"/>
</dbReference>
<dbReference type="Proteomes" id="UP000036847">
    <property type="component" value="Chromosome"/>
</dbReference>
<dbReference type="PANTHER" id="PTHR22916">
    <property type="entry name" value="GLYCOSYLTRANSFERASE"/>
    <property type="match status" value="1"/>
</dbReference>
<dbReference type="PANTHER" id="PTHR22916:SF3">
    <property type="entry name" value="UDP-GLCNAC:BETAGAL BETA-1,3-N-ACETYLGLUCOSAMINYLTRANSFERASE-LIKE PROTEIN 1"/>
    <property type="match status" value="1"/>
</dbReference>
<feature type="domain" description="Glycosyltransferase 2-like" evidence="2">
    <location>
        <begin position="1"/>
        <end position="164"/>
    </location>
</feature>
<evidence type="ECO:0000256" key="1">
    <source>
        <dbReference type="SAM" id="Phobius"/>
    </source>
</evidence>
<sequence length="345" mass="40755">MPVYNVEKYIERALLSALNQTFESIEYLVIDDKGTDKSIDIISNIIANHPRGEYVRIIDHGVNQGLGATRNTAIKEARGEYVFFMDSDDEIIDHCIQTLYNAILDKDVDWVVGSYSAVSTRALESVDFSCMDHQYDGRYCLVDSMLKGHFVPITTWNKLYRVDFLRKNEIKCVPNHLNEDAWFFFQIMLVTQKCISVSKITYYYYKIENSITDFYFYTEEKKQRITSQYIEIDKMKKSLLNQYAFDDIHSSLLCIVMRESFRYAYEVCCLNVPGADMNILSKFFMRCKNGSSRNAIQHFMSYPVSIKQIFKMPRKRIENFLYWLISFTPYIFQYIFIVIVRFVRK</sequence>
<dbReference type="Pfam" id="PF00535">
    <property type="entry name" value="Glycos_transf_2"/>
    <property type="match status" value="1"/>
</dbReference>
<organism evidence="3 4">
    <name type="scientific">Bacteroides fragilis</name>
    <dbReference type="NCBI Taxonomy" id="817"/>
    <lineage>
        <taxon>Bacteria</taxon>
        <taxon>Pseudomonadati</taxon>
        <taxon>Bacteroidota</taxon>
        <taxon>Bacteroidia</taxon>
        <taxon>Bacteroidales</taxon>
        <taxon>Bacteroidaceae</taxon>
        <taxon>Bacteroides</taxon>
    </lineage>
</organism>
<evidence type="ECO:0000313" key="3">
    <source>
        <dbReference type="EMBL" id="QCQ45442.1"/>
    </source>
</evidence>